<dbReference type="RefSeq" id="WP_085846962.1">
    <property type="nucleotide sequence ID" value="NZ_FNZV01000001.1"/>
</dbReference>
<dbReference type="InterPro" id="IPR017926">
    <property type="entry name" value="GATASE"/>
</dbReference>
<keyword evidence="2" id="KW-0436">Ligase</keyword>
<dbReference type="EMBL" id="FWFW01000001">
    <property type="protein sequence ID" value="SLN10323.1"/>
    <property type="molecule type" value="Genomic_DNA"/>
</dbReference>
<evidence type="ECO:0000313" key="3">
    <source>
        <dbReference type="Proteomes" id="UP000193307"/>
    </source>
</evidence>
<dbReference type="InterPro" id="IPR029062">
    <property type="entry name" value="Class_I_gatase-like"/>
</dbReference>
<dbReference type="STRING" id="658057.SAMN04488032_101635"/>
<gene>
    <name evidence="2" type="primary">guaA_1</name>
    <name evidence="2" type="ORF">PAM7971_00012</name>
</gene>
<dbReference type="EC" id="6.3.5.2" evidence="2"/>
<proteinExistence type="predicted"/>
<dbReference type="PANTHER" id="PTHR42695">
    <property type="entry name" value="GLUTAMINE AMIDOTRANSFERASE YLR126C-RELATED"/>
    <property type="match status" value="1"/>
</dbReference>
<dbReference type="Gene3D" id="3.40.50.880">
    <property type="match status" value="1"/>
</dbReference>
<dbReference type="SUPFAM" id="SSF52317">
    <property type="entry name" value="Class I glutamine amidotransferase-like"/>
    <property type="match status" value="1"/>
</dbReference>
<dbReference type="InterPro" id="IPR044992">
    <property type="entry name" value="ChyE-like"/>
</dbReference>
<dbReference type="Pfam" id="PF00117">
    <property type="entry name" value="GATase"/>
    <property type="match status" value="1"/>
</dbReference>
<dbReference type="GO" id="GO:0003922">
    <property type="term" value="F:GMP synthase (glutamine-hydrolyzing) activity"/>
    <property type="evidence" value="ECO:0007669"/>
    <property type="project" value="UniProtKB-EC"/>
</dbReference>
<evidence type="ECO:0000259" key="1">
    <source>
        <dbReference type="Pfam" id="PF00117"/>
    </source>
</evidence>
<organism evidence="2 3">
    <name type="scientific">Pacificibacter marinus</name>
    <dbReference type="NCBI Taxonomy" id="658057"/>
    <lineage>
        <taxon>Bacteria</taxon>
        <taxon>Pseudomonadati</taxon>
        <taxon>Pseudomonadota</taxon>
        <taxon>Alphaproteobacteria</taxon>
        <taxon>Rhodobacterales</taxon>
        <taxon>Roseobacteraceae</taxon>
        <taxon>Pacificibacter</taxon>
    </lineage>
</organism>
<keyword evidence="3" id="KW-1185">Reference proteome</keyword>
<accession>A0A1Y5R6H3</accession>
<reference evidence="2 3" key="1">
    <citation type="submission" date="2017-03" db="EMBL/GenBank/DDBJ databases">
        <authorList>
            <person name="Afonso C.L."/>
            <person name="Miller P.J."/>
            <person name="Scott M.A."/>
            <person name="Spackman E."/>
            <person name="Goraichik I."/>
            <person name="Dimitrov K.M."/>
            <person name="Suarez D.L."/>
            <person name="Swayne D.E."/>
        </authorList>
    </citation>
    <scope>NUCLEOTIDE SEQUENCE [LARGE SCALE GENOMIC DNA]</scope>
    <source>
        <strain evidence="2 3">CECT 7971</strain>
    </source>
</reference>
<feature type="domain" description="Glutamine amidotransferase" evidence="1">
    <location>
        <begin position="73"/>
        <end position="178"/>
    </location>
</feature>
<dbReference type="OrthoDB" id="7365442at2"/>
<evidence type="ECO:0000313" key="2">
    <source>
        <dbReference type="EMBL" id="SLN10323.1"/>
    </source>
</evidence>
<name>A0A1Y5R6H3_9RHOB</name>
<dbReference type="CDD" id="cd01741">
    <property type="entry name" value="GATase1_1"/>
    <property type="match status" value="1"/>
</dbReference>
<dbReference type="AlphaFoldDB" id="A0A1Y5R6H3"/>
<dbReference type="Proteomes" id="UP000193307">
    <property type="component" value="Unassembled WGS sequence"/>
</dbReference>
<dbReference type="GO" id="GO:0005829">
    <property type="term" value="C:cytosol"/>
    <property type="evidence" value="ECO:0007669"/>
    <property type="project" value="TreeGrafter"/>
</dbReference>
<dbReference type="PROSITE" id="PS51273">
    <property type="entry name" value="GATASE_TYPE_1"/>
    <property type="match status" value="1"/>
</dbReference>
<sequence>MKIGILKTGRTPDELIDEHGDYDAFFKRLLAGRGFEFITYDVLSGVLPASSNEAEGWLITGSKHGVYEKLDWISKLEDFLREAFAAGRPIIGVCFGHQILAQALGGKVEKFSGGWSVGPTSYQDAQGEDQTIIAWHQDQVVERPVGAKVIGSSEFCENAILAYGDIALTIQPHPEFTADFMAGLLEARRGILPDSVVLKAQERQTDVLTSLNYAVIFEDFFKRKRQSS</sequence>
<dbReference type="PANTHER" id="PTHR42695:SF5">
    <property type="entry name" value="GLUTAMINE AMIDOTRANSFERASE YLR126C-RELATED"/>
    <property type="match status" value="1"/>
</dbReference>
<protein>
    <submittedName>
        <fullName evidence="2">GMP synthase [glutamine-hydrolyzing]</fullName>
        <ecNumber evidence="2">6.3.5.2</ecNumber>
    </submittedName>
</protein>